<sequence length="282" mass="30889">MTRRTAYRGHVRLRLLLRPSWLALTLVVLVFAGACFVVLSPWQFRRNAEQSAQNAELQASFTAKPVPIETARPGEWRQVILRGQYLPDKETVARLRTVQGEPAFEVLTPFRLDSGGVVLVDRGYVPPVQGVHVPPYPAAPAGPTSVTARTRAGETDPQHRPAFNDATTDGRTQVYAIDVPIVAAATKLPLAPGYVQLVDGQPGGLRTLPLPQLDSGPYLSYALQWIAFGTMALLALGYFSWREIQPGGALAEPRPDKPKRRSVAAMIAEDEAAERHEHAHQP</sequence>
<reference evidence="8 9" key="1">
    <citation type="submission" date="2019-03" db="EMBL/GenBank/DDBJ databases">
        <title>Genomic Encyclopedia of Type Strains, Phase IV (KMG-IV): sequencing the most valuable type-strain genomes for metagenomic binning, comparative biology and taxonomic classification.</title>
        <authorList>
            <person name="Goeker M."/>
        </authorList>
    </citation>
    <scope>NUCLEOTIDE SEQUENCE [LARGE SCALE GENOMIC DNA]</scope>
    <source>
        <strain evidence="8 9">DSM 45361</strain>
    </source>
</reference>
<accession>A0A4R6SKM3</accession>
<comment type="caution">
    <text evidence="8">The sequence shown here is derived from an EMBL/GenBank/DDBJ whole genome shotgun (WGS) entry which is preliminary data.</text>
</comment>
<evidence type="ECO:0000256" key="7">
    <source>
        <dbReference type="SAM" id="MobiDB-lite"/>
    </source>
</evidence>
<dbReference type="GO" id="GO:0005886">
    <property type="term" value="C:plasma membrane"/>
    <property type="evidence" value="ECO:0007669"/>
    <property type="project" value="UniProtKB-SubCell"/>
</dbReference>
<name>A0A4R6SKM3_LABRH</name>
<dbReference type="CDD" id="cd06662">
    <property type="entry name" value="SURF1"/>
    <property type="match status" value="1"/>
</dbReference>
<comment type="caution">
    <text evidence="6">Lacks conserved residue(s) required for the propagation of feature annotation.</text>
</comment>
<keyword evidence="5 6" id="KW-0472">Membrane</keyword>
<protein>
    <recommendedName>
        <fullName evidence="6">SURF1-like protein</fullName>
    </recommendedName>
</protein>
<feature type="transmembrane region" description="Helical" evidence="6">
    <location>
        <begin position="21"/>
        <end position="42"/>
    </location>
</feature>
<organism evidence="8 9">
    <name type="scientific">Labedaea rhizosphaerae</name>
    <dbReference type="NCBI Taxonomy" id="598644"/>
    <lineage>
        <taxon>Bacteria</taxon>
        <taxon>Bacillati</taxon>
        <taxon>Actinomycetota</taxon>
        <taxon>Actinomycetes</taxon>
        <taxon>Pseudonocardiales</taxon>
        <taxon>Pseudonocardiaceae</taxon>
        <taxon>Labedaea</taxon>
    </lineage>
</organism>
<dbReference type="PROSITE" id="PS51257">
    <property type="entry name" value="PROKAR_LIPOPROTEIN"/>
    <property type="match status" value="1"/>
</dbReference>
<dbReference type="InterPro" id="IPR002994">
    <property type="entry name" value="Surf1/Shy1"/>
</dbReference>
<evidence type="ECO:0000313" key="9">
    <source>
        <dbReference type="Proteomes" id="UP000295444"/>
    </source>
</evidence>
<dbReference type="EMBL" id="SNXZ01000001">
    <property type="protein sequence ID" value="TDQ04100.1"/>
    <property type="molecule type" value="Genomic_DNA"/>
</dbReference>
<feature type="region of interest" description="Disordered" evidence="7">
    <location>
        <begin position="135"/>
        <end position="166"/>
    </location>
</feature>
<evidence type="ECO:0000256" key="2">
    <source>
        <dbReference type="ARBA" id="ARBA00007165"/>
    </source>
</evidence>
<gene>
    <name evidence="8" type="ORF">EV186_10141</name>
</gene>
<evidence type="ECO:0000256" key="4">
    <source>
        <dbReference type="ARBA" id="ARBA00022989"/>
    </source>
</evidence>
<evidence type="ECO:0000256" key="1">
    <source>
        <dbReference type="ARBA" id="ARBA00004370"/>
    </source>
</evidence>
<dbReference type="Proteomes" id="UP000295444">
    <property type="component" value="Unassembled WGS sequence"/>
</dbReference>
<evidence type="ECO:0000256" key="6">
    <source>
        <dbReference type="RuleBase" id="RU363076"/>
    </source>
</evidence>
<dbReference type="AlphaFoldDB" id="A0A4R6SKM3"/>
<dbReference type="InterPro" id="IPR045214">
    <property type="entry name" value="Surf1/Surf4"/>
</dbReference>
<keyword evidence="4 6" id="KW-1133">Transmembrane helix</keyword>
<feature type="compositionally biased region" description="Basic and acidic residues" evidence="7">
    <location>
        <begin position="273"/>
        <end position="282"/>
    </location>
</feature>
<keyword evidence="9" id="KW-1185">Reference proteome</keyword>
<dbReference type="Pfam" id="PF02104">
    <property type="entry name" value="SURF1"/>
    <property type="match status" value="1"/>
</dbReference>
<keyword evidence="6" id="KW-1003">Cell membrane</keyword>
<evidence type="ECO:0000256" key="5">
    <source>
        <dbReference type="ARBA" id="ARBA00023136"/>
    </source>
</evidence>
<keyword evidence="3 6" id="KW-0812">Transmembrane</keyword>
<evidence type="ECO:0000256" key="3">
    <source>
        <dbReference type="ARBA" id="ARBA00022692"/>
    </source>
</evidence>
<dbReference type="PANTHER" id="PTHR23427:SF2">
    <property type="entry name" value="SURFEIT LOCUS PROTEIN 1"/>
    <property type="match status" value="1"/>
</dbReference>
<evidence type="ECO:0000313" key="8">
    <source>
        <dbReference type="EMBL" id="TDQ04100.1"/>
    </source>
</evidence>
<feature type="region of interest" description="Disordered" evidence="7">
    <location>
        <begin position="247"/>
        <end position="282"/>
    </location>
</feature>
<proteinExistence type="inferred from homology"/>
<comment type="similarity">
    <text evidence="2 6">Belongs to the SURF1 family.</text>
</comment>
<dbReference type="PANTHER" id="PTHR23427">
    <property type="entry name" value="SURFEIT LOCUS PROTEIN"/>
    <property type="match status" value="1"/>
</dbReference>
<comment type="subcellular location">
    <subcellularLocation>
        <location evidence="6">Cell membrane</location>
        <topology evidence="6">Multi-pass membrane protein</topology>
    </subcellularLocation>
    <subcellularLocation>
        <location evidence="1">Membrane</location>
    </subcellularLocation>
</comment>
<dbReference type="PROSITE" id="PS50895">
    <property type="entry name" value="SURF1"/>
    <property type="match status" value="1"/>
</dbReference>